<protein>
    <submittedName>
        <fullName evidence="1">Uncharacterized protein</fullName>
    </submittedName>
</protein>
<dbReference type="AlphaFoldDB" id="A0A8R1DY05"/>
<dbReference type="Proteomes" id="UP000005237">
    <property type="component" value="Unassembled WGS sequence"/>
</dbReference>
<sequence length="148" mass="17152">MSNNVKQCRKTNGKQVFFDQDRPLILDKKWLMQDNRAGQSILWMDDWERTDCGVADKTRILKCYSSCLKVTLERLTAGGPKFEALVKDCSDDMIFDSPDLPKEINFRNYNGDEKFVNNRSNFRITYEFSTKGVVNRTQVMVPLPKSPV</sequence>
<keyword evidence="2" id="KW-1185">Reference proteome</keyword>
<proteinExistence type="predicted"/>
<evidence type="ECO:0000313" key="1">
    <source>
        <dbReference type="EnsemblMetazoa" id="CJA14673.1"/>
    </source>
</evidence>
<dbReference type="PANTHER" id="PTHR35178">
    <property type="entry name" value="FOLATE RECEPTOR HOMOLOG-RELATED"/>
    <property type="match status" value="1"/>
</dbReference>
<organism evidence="1 2">
    <name type="scientific">Caenorhabditis japonica</name>
    <dbReference type="NCBI Taxonomy" id="281687"/>
    <lineage>
        <taxon>Eukaryota</taxon>
        <taxon>Metazoa</taxon>
        <taxon>Ecdysozoa</taxon>
        <taxon>Nematoda</taxon>
        <taxon>Chromadorea</taxon>
        <taxon>Rhabditida</taxon>
        <taxon>Rhabditina</taxon>
        <taxon>Rhabditomorpha</taxon>
        <taxon>Rhabditoidea</taxon>
        <taxon>Rhabditidae</taxon>
        <taxon>Peloderinae</taxon>
        <taxon>Caenorhabditis</taxon>
    </lineage>
</organism>
<accession>A0A8R1DY05</accession>
<evidence type="ECO:0000313" key="2">
    <source>
        <dbReference type="Proteomes" id="UP000005237"/>
    </source>
</evidence>
<name>A0A8R1DY05_CAEJA</name>
<dbReference type="EnsemblMetazoa" id="CJA14673.1">
    <property type="protein sequence ID" value="CJA14673.1"/>
    <property type="gene ID" value="WBGene00133877"/>
</dbReference>
<reference evidence="2" key="1">
    <citation type="submission" date="2010-08" db="EMBL/GenBank/DDBJ databases">
        <authorList>
            <consortium name="Caenorhabditis japonica Sequencing Consortium"/>
            <person name="Wilson R.K."/>
        </authorList>
    </citation>
    <scope>NUCLEOTIDE SEQUENCE [LARGE SCALE GENOMIC DNA]</scope>
    <source>
        <strain evidence="2">DF5081</strain>
    </source>
</reference>
<reference evidence="1" key="2">
    <citation type="submission" date="2022-06" db="UniProtKB">
        <authorList>
            <consortium name="EnsemblMetazoa"/>
        </authorList>
    </citation>
    <scope>IDENTIFICATION</scope>
    <source>
        <strain evidence="1">DF5081</strain>
    </source>
</reference>
<dbReference type="PANTHER" id="PTHR35178:SF1">
    <property type="entry name" value="CUB DOMAIN-CONTAINING PROTEIN-RELATED"/>
    <property type="match status" value="1"/>
</dbReference>